<evidence type="ECO:0000313" key="3">
    <source>
        <dbReference type="Proteomes" id="UP001470230"/>
    </source>
</evidence>
<accession>A0ABR2L4V4</accession>
<gene>
    <name evidence="2" type="ORF">M9Y10_000664</name>
</gene>
<sequence length="95" mass="10783">MSGVGEDSDYIGGRFLRIIDKGLQAIGISRDSAFMRKCHEIEHNRRARIAEQQGDHERAEAERQRARDNITGEYVNHVNSGNNNNNNSNQNQDSK</sequence>
<dbReference type="Proteomes" id="UP001470230">
    <property type="component" value="Unassembled WGS sequence"/>
</dbReference>
<feature type="compositionally biased region" description="Basic and acidic residues" evidence="1">
    <location>
        <begin position="53"/>
        <end position="70"/>
    </location>
</feature>
<comment type="caution">
    <text evidence="2">The sequence shown here is derived from an EMBL/GenBank/DDBJ whole genome shotgun (WGS) entry which is preliminary data.</text>
</comment>
<proteinExistence type="predicted"/>
<feature type="region of interest" description="Disordered" evidence="1">
    <location>
        <begin position="47"/>
        <end position="95"/>
    </location>
</feature>
<reference evidence="2 3" key="1">
    <citation type="submission" date="2024-04" db="EMBL/GenBank/DDBJ databases">
        <title>Tritrichomonas musculus Genome.</title>
        <authorList>
            <person name="Alves-Ferreira E."/>
            <person name="Grigg M."/>
            <person name="Lorenzi H."/>
            <person name="Galac M."/>
        </authorList>
    </citation>
    <scope>NUCLEOTIDE SEQUENCE [LARGE SCALE GENOMIC DNA]</scope>
    <source>
        <strain evidence="2 3">EAF2021</strain>
    </source>
</reference>
<name>A0ABR2L4V4_9EUKA</name>
<evidence type="ECO:0000313" key="2">
    <source>
        <dbReference type="EMBL" id="KAK8898379.1"/>
    </source>
</evidence>
<protein>
    <submittedName>
        <fullName evidence="2">Uncharacterized protein</fullName>
    </submittedName>
</protein>
<dbReference type="EMBL" id="JAPFFF010000001">
    <property type="protein sequence ID" value="KAK8898379.1"/>
    <property type="molecule type" value="Genomic_DNA"/>
</dbReference>
<keyword evidence="3" id="KW-1185">Reference proteome</keyword>
<feature type="compositionally biased region" description="Low complexity" evidence="1">
    <location>
        <begin position="75"/>
        <end position="95"/>
    </location>
</feature>
<organism evidence="2 3">
    <name type="scientific">Tritrichomonas musculus</name>
    <dbReference type="NCBI Taxonomy" id="1915356"/>
    <lineage>
        <taxon>Eukaryota</taxon>
        <taxon>Metamonada</taxon>
        <taxon>Parabasalia</taxon>
        <taxon>Tritrichomonadida</taxon>
        <taxon>Tritrichomonadidae</taxon>
        <taxon>Tritrichomonas</taxon>
    </lineage>
</organism>
<evidence type="ECO:0000256" key="1">
    <source>
        <dbReference type="SAM" id="MobiDB-lite"/>
    </source>
</evidence>